<feature type="repeat" description="WD" evidence="9">
    <location>
        <begin position="505"/>
        <end position="539"/>
    </location>
</feature>
<dbReference type="PROSITE" id="PS50294">
    <property type="entry name" value="WD_REPEATS_REGION"/>
    <property type="match status" value="4"/>
</dbReference>
<dbReference type="AlphaFoldDB" id="A0A066V875"/>
<proteinExistence type="predicted"/>
<dbReference type="Pfam" id="PF00400">
    <property type="entry name" value="WD40"/>
    <property type="match status" value="5"/>
</dbReference>
<keyword evidence="3" id="KW-0507">mRNA processing</keyword>
<dbReference type="PANTHER" id="PTHR43979">
    <property type="entry name" value="PRE-MRNA-PROCESSING FACTOR 17"/>
    <property type="match status" value="1"/>
</dbReference>
<dbReference type="CDD" id="cd00200">
    <property type="entry name" value="WD40"/>
    <property type="match status" value="1"/>
</dbReference>
<evidence type="ECO:0000256" key="10">
    <source>
        <dbReference type="SAM" id="MobiDB-lite"/>
    </source>
</evidence>
<dbReference type="Gene3D" id="2.130.10.10">
    <property type="entry name" value="YVTN repeat-like/Quinoprotein amine dehydrogenase"/>
    <property type="match status" value="1"/>
</dbReference>
<feature type="repeat" description="WD" evidence="9">
    <location>
        <begin position="636"/>
        <end position="669"/>
    </location>
</feature>
<gene>
    <name evidence="11" type="ORF">K437DRAFT_291913</name>
</gene>
<evidence type="ECO:0000256" key="4">
    <source>
        <dbReference type="ARBA" id="ARBA00022728"/>
    </source>
</evidence>
<accession>A0A066V875</accession>
<dbReference type="InParanoid" id="A0A066V875"/>
<keyword evidence="7" id="KW-0539">Nucleus</keyword>
<feature type="repeat" description="WD" evidence="9">
    <location>
        <begin position="419"/>
        <end position="460"/>
    </location>
</feature>
<dbReference type="EMBL" id="JMSN01000129">
    <property type="protein sequence ID" value="KDN37917.1"/>
    <property type="molecule type" value="Genomic_DNA"/>
</dbReference>
<evidence type="ECO:0000256" key="8">
    <source>
        <dbReference type="ARBA" id="ARBA00068146"/>
    </source>
</evidence>
<evidence type="ECO:0000256" key="3">
    <source>
        <dbReference type="ARBA" id="ARBA00022664"/>
    </source>
</evidence>
<dbReference type="SMART" id="SM00320">
    <property type="entry name" value="WD40"/>
    <property type="match status" value="6"/>
</dbReference>
<dbReference type="RefSeq" id="XP_013240520.1">
    <property type="nucleotide sequence ID" value="XM_013385066.1"/>
</dbReference>
<dbReference type="PRINTS" id="PR00320">
    <property type="entry name" value="GPROTEINBRPT"/>
</dbReference>
<dbReference type="STRING" id="1037660.A0A066V875"/>
<dbReference type="InterPro" id="IPR001680">
    <property type="entry name" value="WD40_rpt"/>
</dbReference>
<dbReference type="InterPro" id="IPR019775">
    <property type="entry name" value="WD40_repeat_CS"/>
</dbReference>
<keyword evidence="12" id="KW-1185">Reference proteome</keyword>
<evidence type="ECO:0000256" key="7">
    <source>
        <dbReference type="ARBA" id="ARBA00023242"/>
    </source>
</evidence>
<evidence type="ECO:0000256" key="1">
    <source>
        <dbReference type="ARBA" id="ARBA00004123"/>
    </source>
</evidence>
<protein>
    <recommendedName>
        <fullName evidence="8">Pre-mRNA-processing factor 17</fullName>
    </recommendedName>
</protein>
<dbReference type="GO" id="GO:0003729">
    <property type="term" value="F:mRNA binding"/>
    <property type="evidence" value="ECO:0007669"/>
    <property type="project" value="TreeGrafter"/>
</dbReference>
<comment type="caution">
    <text evidence="11">The sequence shown here is derived from an EMBL/GenBank/DDBJ whole genome shotgun (WGS) entry which is preliminary data.</text>
</comment>
<evidence type="ECO:0000256" key="5">
    <source>
        <dbReference type="ARBA" id="ARBA00022737"/>
    </source>
</evidence>
<name>A0A066V875_TILAU</name>
<dbReference type="PROSITE" id="PS00678">
    <property type="entry name" value="WD_REPEATS_1"/>
    <property type="match status" value="1"/>
</dbReference>
<dbReference type="InterPro" id="IPR032847">
    <property type="entry name" value="PRPF17"/>
</dbReference>
<sequence length="669" mass="74057">MASLLANYASDSDDDKSNVGGPSRPAERMPQSPTSCSDGVNADQNDEEEEDDDDDDEPFDPTNFGLKRVVPVAAGPGASDAHIGESRNGRKSKRRKGNEDGSGSVTWPAAGPSGSSSNALIVAAPDVEPEADDPSTEMLLRPTDTVMNVNLPYEAMTAPILGPSNPYSTRKLGAQQNTLGGHVEQAHISEFDFANQQRSFDTLGYAYDPSTIHAGTGALVGDAQKAAARNVALAFDHNSGLPNTVLRNRTKEMKAKRQARQGDPSVVEGDGAYVGPWGGWEGENVHVPDGVGPSEEELKAAEERKAQRQSEKEKSKEKREKQEQIGTEKSIFHGKSMYDYQGRTYMHIPTDVDTNLLGEAGTQTCYLPKGCLHEFKGHNKGISAIRLFPQSGHLMLSASMDTKVKLWDIYHEGNCLRTFMGHNNAVRDITFSNDGRRFLSAGYDRQVKLWDTETGACLKAFSNGKIPYCIKFHPDEDKQHIFLAGMSDKKIVQWDTKSKEITQEYDQHLGPVNSITFVDENRRFVTTSDDKTMRAWDFDIPVVIKYIADPTMYSMPSVTLSPNKKWLGCQSLDNQVLIYAADSFRQNRKKIFKGHNVAGFACQVGFSPDGRFVSSGDSEGNLVFWDWKSGRTLKRIRAHREVVITHEWLPHETSKVLTGSWDGLIKLWE</sequence>
<comment type="subcellular location">
    <subcellularLocation>
        <location evidence="1">Nucleus</location>
    </subcellularLocation>
</comment>
<feature type="compositionally biased region" description="Basic and acidic residues" evidence="10">
    <location>
        <begin position="296"/>
        <end position="323"/>
    </location>
</feature>
<feature type="region of interest" description="Disordered" evidence="10">
    <location>
        <begin position="252"/>
        <end position="328"/>
    </location>
</feature>
<evidence type="ECO:0000256" key="6">
    <source>
        <dbReference type="ARBA" id="ARBA00023187"/>
    </source>
</evidence>
<evidence type="ECO:0000313" key="11">
    <source>
        <dbReference type="EMBL" id="KDN37917.1"/>
    </source>
</evidence>
<keyword evidence="2 9" id="KW-0853">WD repeat</keyword>
<organism evidence="11 12">
    <name type="scientific">Tilletiaria anomala (strain ATCC 24038 / CBS 436.72 / UBC 951)</name>
    <dbReference type="NCBI Taxonomy" id="1037660"/>
    <lineage>
        <taxon>Eukaryota</taxon>
        <taxon>Fungi</taxon>
        <taxon>Dikarya</taxon>
        <taxon>Basidiomycota</taxon>
        <taxon>Ustilaginomycotina</taxon>
        <taxon>Exobasidiomycetes</taxon>
        <taxon>Georgefischeriales</taxon>
        <taxon>Tilletiariaceae</taxon>
        <taxon>Tilletiaria</taxon>
    </lineage>
</organism>
<dbReference type="PANTHER" id="PTHR43979:SF1">
    <property type="entry name" value="PRE-MRNA-PROCESSING FACTOR 17"/>
    <property type="match status" value="1"/>
</dbReference>
<keyword evidence="4" id="KW-0747">Spliceosome</keyword>
<dbReference type="OMA" id="VQVYDHH"/>
<dbReference type="GeneID" id="25267072"/>
<evidence type="ECO:0000256" key="9">
    <source>
        <dbReference type="PROSITE-ProRule" id="PRU00221"/>
    </source>
</evidence>
<dbReference type="GO" id="GO:0071013">
    <property type="term" value="C:catalytic step 2 spliceosome"/>
    <property type="evidence" value="ECO:0007669"/>
    <property type="project" value="InterPro"/>
</dbReference>
<dbReference type="SUPFAM" id="SSF50978">
    <property type="entry name" value="WD40 repeat-like"/>
    <property type="match status" value="1"/>
</dbReference>
<dbReference type="InterPro" id="IPR036322">
    <property type="entry name" value="WD40_repeat_dom_sf"/>
</dbReference>
<evidence type="ECO:0000256" key="2">
    <source>
        <dbReference type="ARBA" id="ARBA00022574"/>
    </source>
</evidence>
<dbReference type="FunCoup" id="A0A066V875">
    <property type="interactions" value="482"/>
</dbReference>
<dbReference type="HOGENOM" id="CLU_022571_2_1_1"/>
<reference evidence="11 12" key="1">
    <citation type="submission" date="2014-05" db="EMBL/GenBank/DDBJ databases">
        <title>Draft genome sequence of a rare smut relative, Tilletiaria anomala UBC 951.</title>
        <authorList>
            <consortium name="DOE Joint Genome Institute"/>
            <person name="Toome M."/>
            <person name="Kuo A."/>
            <person name="Henrissat B."/>
            <person name="Lipzen A."/>
            <person name="Tritt A."/>
            <person name="Yoshinaga Y."/>
            <person name="Zane M."/>
            <person name="Barry K."/>
            <person name="Grigoriev I.V."/>
            <person name="Spatafora J.W."/>
            <person name="Aimea M.C."/>
        </authorList>
    </citation>
    <scope>NUCLEOTIDE SEQUENCE [LARGE SCALE GENOMIC DNA]</scope>
    <source>
        <strain evidence="11 12">UBC 951</strain>
    </source>
</reference>
<feature type="compositionally biased region" description="Acidic residues" evidence="10">
    <location>
        <begin position="44"/>
        <end position="59"/>
    </location>
</feature>
<evidence type="ECO:0000313" key="12">
    <source>
        <dbReference type="Proteomes" id="UP000027361"/>
    </source>
</evidence>
<dbReference type="InterPro" id="IPR020472">
    <property type="entry name" value="WD40_PAC1"/>
</dbReference>
<dbReference type="InterPro" id="IPR015943">
    <property type="entry name" value="WD40/YVTN_repeat-like_dom_sf"/>
</dbReference>
<dbReference type="Proteomes" id="UP000027361">
    <property type="component" value="Unassembled WGS sequence"/>
</dbReference>
<feature type="region of interest" description="Disordered" evidence="10">
    <location>
        <begin position="1"/>
        <end position="118"/>
    </location>
</feature>
<dbReference type="PROSITE" id="PS50082">
    <property type="entry name" value="WD_REPEATS_2"/>
    <property type="match status" value="5"/>
</dbReference>
<feature type="compositionally biased region" description="Low complexity" evidence="10">
    <location>
        <begin position="108"/>
        <end position="117"/>
    </location>
</feature>
<feature type="repeat" description="WD" evidence="9">
    <location>
        <begin position="604"/>
        <end position="635"/>
    </location>
</feature>
<dbReference type="FunFam" id="2.130.10.10:FF:000034">
    <property type="entry name" value="Pre-mRNA-processing factor 17, putative"/>
    <property type="match status" value="1"/>
</dbReference>
<dbReference type="OrthoDB" id="10257301at2759"/>
<keyword evidence="5" id="KW-0677">Repeat</keyword>
<feature type="repeat" description="WD" evidence="9">
    <location>
        <begin position="375"/>
        <end position="409"/>
    </location>
</feature>
<dbReference type="GO" id="GO:0000398">
    <property type="term" value="P:mRNA splicing, via spliceosome"/>
    <property type="evidence" value="ECO:0007669"/>
    <property type="project" value="InterPro"/>
</dbReference>
<keyword evidence="6" id="KW-0508">mRNA splicing</keyword>